<dbReference type="InterPro" id="IPR040170">
    <property type="entry name" value="Cytosol_ACT"/>
</dbReference>
<evidence type="ECO:0000256" key="1">
    <source>
        <dbReference type="ARBA" id="ARBA00010458"/>
    </source>
</evidence>
<dbReference type="InterPro" id="IPR006683">
    <property type="entry name" value="Thioestr_dom"/>
</dbReference>
<feature type="domain" description="HotDog ACOT-type" evidence="4">
    <location>
        <begin position="12"/>
        <end position="124"/>
    </location>
</feature>
<organism evidence="5 6">
    <name type="scientific">Myroides phaeus</name>
    <dbReference type="NCBI Taxonomy" id="702745"/>
    <lineage>
        <taxon>Bacteria</taxon>
        <taxon>Pseudomonadati</taxon>
        <taxon>Bacteroidota</taxon>
        <taxon>Flavobacteriia</taxon>
        <taxon>Flavobacteriales</taxon>
        <taxon>Flavobacteriaceae</taxon>
        <taxon>Myroides</taxon>
    </lineage>
</organism>
<sequence>MVLKETVEERKVKAETHVFKVVFPDTTNHHNTMFGGRVIMMMTETAFMTATRFCRKNFVIVSSDKIDFSKPIPAGSLVEMVGNVESIGNTSIRIRVEVYREKMKEDYRQQVVSGVFTLVALNDDFKPIPILDEVE</sequence>
<name>A0A1G8ER01_9FLAO</name>
<dbReference type="PROSITE" id="PS51770">
    <property type="entry name" value="HOTDOG_ACOT"/>
    <property type="match status" value="1"/>
</dbReference>
<dbReference type="AlphaFoldDB" id="A0A1G8ER01"/>
<evidence type="ECO:0000256" key="2">
    <source>
        <dbReference type="ARBA" id="ARBA00022801"/>
    </source>
</evidence>
<accession>A0A1G8ER01</accession>
<gene>
    <name evidence="5" type="ORF">SAMN05421818_11221</name>
</gene>
<protein>
    <submittedName>
        <fullName evidence="5">Acyl-CoA hydrolase</fullName>
    </submittedName>
</protein>
<dbReference type="GO" id="GO:0009062">
    <property type="term" value="P:fatty acid catabolic process"/>
    <property type="evidence" value="ECO:0007669"/>
    <property type="project" value="TreeGrafter"/>
</dbReference>
<dbReference type="GO" id="GO:0052816">
    <property type="term" value="F:long-chain fatty acyl-CoA hydrolase activity"/>
    <property type="evidence" value="ECO:0007669"/>
    <property type="project" value="TreeGrafter"/>
</dbReference>
<evidence type="ECO:0000256" key="3">
    <source>
        <dbReference type="PROSITE-ProRule" id="PRU01106"/>
    </source>
</evidence>
<dbReference type="RefSeq" id="WP_090408633.1">
    <property type="nucleotide sequence ID" value="NZ_FNDQ01000012.1"/>
</dbReference>
<keyword evidence="6" id="KW-1185">Reference proteome</keyword>
<dbReference type="Proteomes" id="UP000243588">
    <property type="component" value="Unassembled WGS sequence"/>
</dbReference>
<reference evidence="6" key="1">
    <citation type="submission" date="2016-10" db="EMBL/GenBank/DDBJ databases">
        <authorList>
            <person name="Varghese N."/>
            <person name="Submissions S."/>
        </authorList>
    </citation>
    <scope>NUCLEOTIDE SEQUENCE [LARGE SCALE GENOMIC DNA]</scope>
    <source>
        <strain evidence="6">DSM 23313</strain>
    </source>
</reference>
<dbReference type="InterPro" id="IPR033120">
    <property type="entry name" value="HOTDOG_ACOT"/>
</dbReference>
<dbReference type="EMBL" id="FNDQ01000012">
    <property type="protein sequence ID" value="SDH72237.1"/>
    <property type="molecule type" value="Genomic_DNA"/>
</dbReference>
<keyword evidence="2 3" id="KW-0378">Hydrolase</keyword>
<evidence type="ECO:0000313" key="5">
    <source>
        <dbReference type="EMBL" id="SDH72237.1"/>
    </source>
</evidence>
<dbReference type="SUPFAM" id="SSF54637">
    <property type="entry name" value="Thioesterase/thiol ester dehydrase-isomerase"/>
    <property type="match status" value="1"/>
</dbReference>
<dbReference type="PANTHER" id="PTHR11049">
    <property type="entry name" value="ACYL COENZYME A THIOESTER HYDROLASE"/>
    <property type="match status" value="1"/>
</dbReference>
<evidence type="ECO:0000259" key="4">
    <source>
        <dbReference type="PROSITE" id="PS51770"/>
    </source>
</evidence>
<dbReference type="Gene3D" id="3.10.129.10">
    <property type="entry name" value="Hotdog Thioesterase"/>
    <property type="match status" value="1"/>
</dbReference>
<dbReference type="GO" id="GO:0006637">
    <property type="term" value="P:acyl-CoA metabolic process"/>
    <property type="evidence" value="ECO:0007669"/>
    <property type="project" value="TreeGrafter"/>
</dbReference>
<dbReference type="CDD" id="cd03442">
    <property type="entry name" value="BFIT_BACH"/>
    <property type="match status" value="1"/>
</dbReference>
<comment type="similarity">
    <text evidence="1">Belongs to the acyl coenzyme A hydrolase family.</text>
</comment>
<evidence type="ECO:0000313" key="6">
    <source>
        <dbReference type="Proteomes" id="UP000243588"/>
    </source>
</evidence>
<dbReference type="GO" id="GO:0005829">
    <property type="term" value="C:cytosol"/>
    <property type="evidence" value="ECO:0007669"/>
    <property type="project" value="TreeGrafter"/>
</dbReference>
<dbReference type="Pfam" id="PF03061">
    <property type="entry name" value="4HBT"/>
    <property type="match status" value="1"/>
</dbReference>
<proteinExistence type="inferred from homology"/>
<dbReference type="PANTHER" id="PTHR11049:SF24">
    <property type="entry name" value="CYTOSOLIC ACYL COENZYME A THIOESTER HYDROLASE"/>
    <property type="match status" value="1"/>
</dbReference>
<dbReference type="InterPro" id="IPR029069">
    <property type="entry name" value="HotDog_dom_sf"/>
</dbReference>